<protein>
    <submittedName>
        <fullName evidence="1">Uncharacterized protein</fullName>
    </submittedName>
</protein>
<organism evidence="1 2">
    <name type="scientific">Coemansia aciculifera</name>
    <dbReference type="NCBI Taxonomy" id="417176"/>
    <lineage>
        <taxon>Eukaryota</taxon>
        <taxon>Fungi</taxon>
        <taxon>Fungi incertae sedis</taxon>
        <taxon>Zoopagomycota</taxon>
        <taxon>Kickxellomycotina</taxon>
        <taxon>Kickxellomycetes</taxon>
        <taxon>Kickxellales</taxon>
        <taxon>Kickxellaceae</taxon>
        <taxon>Coemansia</taxon>
    </lineage>
</organism>
<keyword evidence="2" id="KW-1185">Reference proteome</keyword>
<name>A0ACC1LZW1_9FUNG</name>
<accession>A0ACC1LZW1</accession>
<comment type="caution">
    <text evidence="1">The sequence shown here is derived from an EMBL/GenBank/DDBJ whole genome shotgun (WGS) entry which is preliminary data.</text>
</comment>
<reference evidence="1" key="1">
    <citation type="submission" date="2022-07" db="EMBL/GenBank/DDBJ databases">
        <title>Phylogenomic reconstructions and comparative analyses of Kickxellomycotina fungi.</title>
        <authorList>
            <person name="Reynolds N.K."/>
            <person name="Stajich J.E."/>
            <person name="Barry K."/>
            <person name="Grigoriev I.V."/>
            <person name="Crous P."/>
            <person name="Smith M.E."/>
        </authorList>
    </citation>
    <scope>NUCLEOTIDE SEQUENCE</scope>
    <source>
        <strain evidence="1">CBS 190363</strain>
    </source>
</reference>
<proteinExistence type="predicted"/>
<sequence length="272" mass="29337">MSIYYECKDKVAIVTGGARSIGLATAQALVHRGAKVVIGDVLQSGVEVANQLNSEANNHVAVFQYCDVADSASLKSLIDLAVSHFGRFDILVNNAGVLDKPWEMDPEGDFARRCIDINVRSVIDGTNRALHYWNQAEDHKGVVVNLASMASYAPMHCMPAYAASKAAVGTYTKALANLAPKVRVNAVAPGWVDTNLVDADHIGRDHYSVQFSGLLKTEAIVEQIMRLIEDESLAGDVIMIVNNAEPAFCQAPKSTQVDANIQATLKERAANK</sequence>
<dbReference type="Proteomes" id="UP001139981">
    <property type="component" value="Unassembled WGS sequence"/>
</dbReference>
<evidence type="ECO:0000313" key="2">
    <source>
        <dbReference type="Proteomes" id="UP001139981"/>
    </source>
</evidence>
<dbReference type="EMBL" id="JANBVB010001511">
    <property type="protein sequence ID" value="KAJ2890092.1"/>
    <property type="molecule type" value="Genomic_DNA"/>
</dbReference>
<gene>
    <name evidence="1" type="ORF">IWW38_004324</name>
</gene>
<evidence type="ECO:0000313" key="1">
    <source>
        <dbReference type="EMBL" id="KAJ2890092.1"/>
    </source>
</evidence>